<dbReference type="EMBL" id="JPVP01000055">
    <property type="protein sequence ID" value="KGR84907.1"/>
    <property type="molecule type" value="Genomic_DNA"/>
</dbReference>
<dbReference type="OrthoDB" id="9792858at2"/>
<dbReference type="AlphaFoldDB" id="A0A0A3JD08"/>
<dbReference type="InterPro" id="IPR002563">
    <property type="entry name" value="Flavin_Rdtase-like_dom"/>
</dbReference>
<protein>
    <submittedName>
        <fullName evidence="4">Oxidoreductase</fullName>
    </submittedName>
</protein>
<organism evidence="4 5">
    <name type="scientific">Lysinibacillus odysseyi 34hs-1 = NBRC 100172</name>
    <dbReference type="NCBI Taxonomy" id="1220589"/>
    <lineage>
        <taxon>Bacteria</taxon>
        <taxon>Bacillati</taxon>
        <taxon>Bacillota</taxon>
        <taxon>Bacilli</taxon>
        <taxon>Bacillales</taxon>
        <taxon>Bacillaceae</taxon>
        <taxon>Lysinibacillus</taxon>
    </lineage>
</organism>
<dbReference type="STRING" id="1220589.CD32_10630"/>
<keyword evidence="2" id="KW-0560">Oxidoreductase</keyword>
<dbReference type="InterPro" id="IPR012349">
    <property type="entry name" value="Split_barrel_FMN-bd"/>
</dbReference>
<dbReference type="GO" id="GO:0010181">
    <property type="term" value="F:FMN binding"/>
    <property type="evidence" value="ECO:0007669"/>
    <property type="project" value="InterPro"/>
</dbReference>
<dbReference type="Pfam" id="PF01613">
    <property type="entry name" value="Flavin_Reduct"/>
    <property type="match status" value="1"/>
</dbReference>
<comment type="caution">
    <text evidence="4">The sequence shown here is derived from an EMBL/GenBank/DDBJ whole genome shotgun (WGS) entry which is preliminary data.</text>
</comment>
<dbReference type="InterPro" id="IPR050268">
    <property type="entry name" value="NADH-dep_flavin_reductase"/>
</dbReference>
<feature type="domain" description="Flavin reductase like" evidence="3">
    <location>
        <begin position="10"/>
        <end position="149"/>
    </location>
</feature>
<proteinExistence type="inferred from homology"/>
<dbReference type="SMART" id="SM00903">
    <property type="entry name" value="Flavin_Reduct"/>
    <property type="match status" value="1"/>
</dbReference>
<keyword evidence="5" id="KW-1185">Reference proteome</keyword>
<comment type="similarity">
    <text evidence="1">Belongs to the non-flavoprotein flavin reductase family.</text>
</comment>
<dbReference type="PANTHER" id="PTHR30466:SF11">
    <property type="entry name" value="FLAVIN-DEPENDENT MONOOXYGENASE, REDUCTASE SUBUNIT HSAB"/>
    <property type="match status" value="1"/>
</dbReference>
<accession>A0A0A3JD08</accession>
<evidence type="ECO:0000313" key="4">
    <source>
        <dbReference type="EMBL" id="KGR84907.1"/>
    </source>
</evidence>
<reference evidence="4 5" key="1">
    <citation type="submission" date="2014-02" db="EMBL/GenBank/DDBJ databases">
        <title>Draft genome sequence of Lysinibacillus odysseyi NBRC 100172.</title>
        <authorList>
            <person name="Zhang F."/>
            <person name="Wang G."/>
            <person name="Zhang L."/>
        </authorList>
    </citation>
    <scope>NUCLEOTIDE SEQUENCE [LARGE SCALE GENOMIC DNA]</scope>
    <source>
        <strain evidence="4 5">NBRC 100172</strain>
    </source>
</reference>
<dbReference type="Gene3D" id="2.30.110.10">
    <property type="entry name" value="Electron Transport, Fmn-binding Protein, Chain A"/>
    <property type="match status" value="1"/>
</dbReference>
<dbReference type="eggNOG" id="COG1853">
    <property type="taxonomic scope" value="Bacteria"/>
</dbReference>
<gene>
    <name evidence="4" type="ORF">CD32_10630</name>
</gene>
<name>A0A0A3JD08_9BACI</name>
<evidence type="ECO:0000256" key="2">
    <source>
        <dbReference type="ARBA" id="ARBA00023002"/>
    </source>
</evidence>
<evidence type="ECO:0000313" key="5">
    <source>
        <dbReference type="Proteomes" id="UP000030437"/>
    </source>
</evidence>
<dbReference type="PANTHER" id="PTHR30466">
    <property type="entry name" value="FLAVIN REDUCTASE"/>
    <property type="match status" value="1"/>
</dbReference>
<evidence type="ECO:0000259" key="3">
    <source>
        <dbReference type="SMART" id="SM00903"/>
    </source>
</evidence>
<dbReference type="Proteomes" id="UP000030437">
    <property type="component" value="Unassembled WGS sequence"/>
</dbReference>
<sequence length="162" mass="18103">MDSKLLRQAFGKFPTGVTVVTWFDEEDINGITVNSFTSVSLDPPLVLVSIDKTTNSYTQMQNKNFTINVLTADQEAIAWQFAGRQQEGLNIEWNREGDSPVIQGAGAYFKCKPWQTYDAGDHVLFIGEITEFDRQDTDSLTFFEGKMGSTKNYVNLAAIKGV</sequence>
<dbReference type="RefSeq" id="WP_036154353.1">
    <property type="nucleotide sequence ID" value="NZ_AVCX01000006.1"/>
</dbReference>
<evidence type="ECO:0000256" key="1">
    <source>
        <dbReference type="ARBA" id="ARBA00008898"/>
    </source>
</evidence>
<dbReference type="GO" id="GO:0042602">
    <property type="term" value="F:riboflavin reductase (NADPH) activity"/>
    <property type="evidence" value="ECO:0007669"/>
    <property type="project" value="TreeGrafter"/>
</dbReference>
<dbReference type="SUPFAM" id="SSF50475">
    <property type="entry name" value="FMN-binding split barrel"/>
    <property type="match status" value="1"/>
</dbReference>